<dbReference type="EMBL" id="MG023085">
    <property type="protein sequence ID" value="AWW87157.1"/>
    <property type="molecule type" value="Genomic_DNA"/>
</dbReference>
<sequence>MKADFPTNPVLTAIAIAYRNRRMIADQVLPRVAVGKQEFKYKEHNLGDQFTLPKTHVGRTSRPNQVEFGSKEKASATEDYALDAPIPNVDVKNAPQGTNPKGKATEYTTNLIELDREVRTAGLVFKKGSYASGLSKTLSGAEQWSHDDSKPIIQLTEALDIPVMRPNIMILGQKAATALRMNKSIVKAYNGTLGDEGLVPLEFIRELLELEQILVGQALVNTVNANKKPVLARAWGNHCSLIYRDSLADATNGITFGFTAQFGTREVREIEDKDMGYRGGVRVRVGESVKELITAPDLGYFFENVIA</sequence>
<protein>
    <submittedName>
        <fullName evidence="3">Phage capsid protein</fullName>
    </submittedName>
</protein>
<dbReference type="InterPro" id="IPR053738">
    <property type="entry name" value="Lambda_capsid_assembly"/>
</dbReference>
<evidence type="ECO:0000313" key="1">
    <source>
        <dbReference type="EMBL" id="AWW87157.1"/>
    </source>
</evidence>
<dbReference type="EMBL" id="MG023086">
    <property type="protein sequence ID" value="AWW87205.1"/>
    <property type="molecule type" value="Genomic_DNA"/>
</dbReference>
<organism evidence="2">
    <name type="scientific">Pasteurella multocida</name>
    <dbReference type="NCBI Taxonomy" id="747"/>
    <lineage>
        <taxon>Bacteria</taxon>
        <taxon>Pseudomonadati</taxon>
        <taxon>Pseudomonadota</taxon>
        <taxon>Gammaproteobacteria</taxon>
        <taxon>Pasteurellales</taxon>
        <taxon>Pasteurellaceae</taxon>
        <taxon>Pasteurella</taxon>
    </lineage>
</organism>
<proteinExistence type="predicted"/>
<dbReference type="KEGG" id="pmul:DR93_1418"/>
<dbReference type="EMBL" id="PPVL01000001">
    <property type="protein sequence ID" value="NNI77979.1"/>
    <property type="molecule type" value="Genomic_DNA"/>
</dbReference>
<accession>A0A2Z4K4H9</accession>
<evidence type="ECO:0000313" key="3">
    <source>
        <dbReference type="EMBL" id="NNI77979.1"/>
    </source>
</evidence>
<reference evidence="3 4" key="2">
    <citation type="journal article" date="2018" name="Front. Microbiol.">
        <title>Genetic and Phylogenetic Characteristics of Pasteurella multocida Isolates From Different Host Species.</title>
        <authorList>
            <person name="Peng Z."/>
            <person name="Liang W."/>
            <person name="Wang F."/>
            <person name="Xu Z."/>
            <person name="Xie Z."/>
            <person name="Lian Z."/>
            <person name="Hua L."/>
            <person name="Zhou R."/>
            <person name="Chen H."/>
            <person name="Wu B."/>
        </authorList>
    </citation>
    <scope>NUCLEOTIDE SEQUENCE [LARGE SCALE GENOMIC DNA]</scope>
    <source>
        <strain evidence="3 4">HNA06</strain>
    </source>
</reference>
<dbReference type="Gene3D" id="3.90.1690.10">
    <property type="entry name" value="phage-related protein like domain"/>
    <property type="match status" value="1"/>
</dbReference>
<reference evidence="2" key="1">
    <citation type="submission" date="2017-10" db="EMBL/GenBank/DDBJ databases">
        <title>Pathogenic variability among Pasteurella multocida A isolates from Brazilian pig farms.</title>
        <authorList>
            <person name="Oliveira J.X."/>
            <person name="Mores M.A.Z."/>
            <person name="Rebellato R."/>
            <person name="Kich J.D."/>
            <person name="Cantao M.E."/>
            <person name="Klein C.S."/>
            <person name="Guedes R.M."/>
            <person name="Coldebella A."/>
            <person name="Barcellos D.E.S.N."/>
            <person name="Mores N."/>
        </authorList>
    </citation>
    <scope>NUCLEOTIDE SEQUENCE</scope>
    <source>
        <strain evidence="1">BRMSA 1199</strain>
        <strain evidence="2">BRMSA 1201</strain>
    </source>
</reference>
<dbReference type="Proteomes" id="UP000540079">
    <property type="component" value="Unassembled WGS sequence"/>
</dbReference>
<evidence type="ECO:0000313" key="4">
    <source>
        <dbReference type="Proteomes" id="UP000540079"/>
    </source>
</evidence>
<dbReference type="AlphaFoldDB" id="A0A2Z4K4H9"/>
<dbReference type="RefSeq" id="WP_005755585.1">
    <property type="nucleotide sequence ID" value="NZ_CP008918.1"/>
</dbReference>
<evidence type="ECO:0000313" key="2">
    <source>
        <dbReference type="EMBL" id="AWW87205.1"/>
    </source>
</evidence>
<gene>
    <name evidence="3" type="ORF">C2800_00800</name>
</gene>
<name>A0A2Z4K4H9_PASMD</name>